<keyword evidence="4" id="KW-1185">Reference proteome</keyword>
<feature type="chain" id="PRO_5030178665" description="Signal peptidase" evidence="2">
    <location>
        <begin position="24"/>
        <end position="71"/>
    </location>
</feature>
<protein>
    <recommendedName>
        <fullName evidence="5">Signal peptidase</fullName>
    </recommendedName>
</protein>
<evidence type="ECO:0000313" key="4">
    <source>
        <dbReference type="Proteomes" id="UP000319848"/>
    </source>
</evidence>
<feature type="signal peptide" evidence="2">
    <location>
        <begin position="1"/>
        <end position="23"/>
    </location>
</feature>
<name>V6RZI1_9FLAO</name>
<evidence type="ECO:0000256" key="2">
    <source>
        <dbReference type="SAM" id="SignalP"/>
    </source>
</evidence>
<dbReference type="EMBL" id="VLKQ01000002">
    <property type="protein sequence ID" value="TWI14563.1"/>
    <property type="molecule type" value="Genomic_DNA"/>
</dbReference>
<reference evidence="3 4" key="1">
    <citation type="journal article" date="2015" name="Stand. Genomic Sci.">
        <title>Genomic Encyclopedia of Bacterial and Archaeal Type Strains, Phase III: the genomes of soil and plant-associated and newly described type strains.</title>
        <authorList>
            <person name="Whitman W.B."/>
            <person name="Woyke T."/>
            <person name="Klenk H.P."/>
            <person name="Zhou Y."/>
            <person name="Lilburn T.G."/>
            <person name="Beck B.J."/>
            <person name="De Vos P."/>
            <person name="Vandamme P."/>
            <person name="Eisen J.A."/>
            <person name="Garrity G."/>
            <person name="Hugenholtz P."/>
            <person name="Kyrpides N.C."/>
        </authorList>
    </citation>
    <scope>NUCLEOTIDE SEQUENCE [LARGE SCALE GENOMIC DNA]</scope>
    <source>
        <strain evidence="3 4">CGMCC 1.7270</strain>
    </source>
</reference>
<keyword evidence="1" id="KW-0472">Membrane</keyword>
<evidence type="ECO:0008006" key="5">
    <source>
        <dbReference type="Google" id="ProtNLM"/>
    </source>
</evidence>
<dbReference type="AlphaFoldDB" id="V6RZI1"/>
<dbReference type="OrthoDB" id="1375790at2"/>
<evidence type="ECO:0000313" key="3">
    <source>
        <dbReference type="EMBL" id="TWI14563.1"/>
    </source>
</evidence>
<dbReference type="RefSeq" id="WP_023570846.1">
    <property type="nucleotide sequence ID" value="NZ_AVBI01000016.1"/>
</dbReference>
<keyword evidence="2" id="KW-0732">Signal</keyword>
<keyword evidence="1" id="KW-1133">Transmembrane helix</keyword>
<accession>V6RZI1</accession>
<dbReference type="Proteomes" id="UP000319848">
    <property type="component" value="Unassembled WGS sequence"/>
</dbReference>
<evidence type="ECO:0000256" key="1">
    <source>
        <dbReference type="SAM" id="Phobius"/>
    </source>
</evidence>
<keyword evidence="1" id="KW-0812">Transmembrane</keyword>
<feature type="transmembrane region" description="Helical" evidence="1">
    <location>
        <begin position="47"/>
        <end position="63"/>
    </location>
</feature>
<sequence>MKSNLLKIYIFSFLFLSDFVMFAQPGTDDGSGGLEGDDPPPAPINTKLIWLAVFGIAFAFYHFRNRTNKTA</sequence>
<proteinExistence type="predicted"/>
<gene>
    <name evidence="3" type="ORF">IP98_00520</name>
</gene>
<organism evidence="3 4">
    <name type="scientific">Flavobacterium cauense R2A-7</name>
    <dbReference type="NCBI Taxonomy" id="1341154"/>
    <lineage>
        <taxon>Bacteria</taxon>
        <taxon>Pseudomonadati</taxon>
        <taxon>Bacteroidota</taxon>
        <taxon>Flavobacteriia</taxon>
        <taxon>Flavobacteriales</taxon>
        <taxon>Flavobacteriaceae</taxon>
        <taxon>Flavobacterium</taxon>
    </lineage>
</organism>
<comment type="caution">
    <text evidence="3">The sequence shown here is derived from an EMBL/GenBank/DDBJ whole genome shotgun (WGS) entry which is preliminary data.</text>
</comment>